<evidence type="ECO:0000256" key="2">
    <source>
        <dbReference type="ARBA" id="ARBA00023125"/>
    </source>
</evidence>
<dbReference type="AlphaFoldDB" id="A0A179B5Y1"/>
<keyword evidence="3" id="KW-0804">Transcription</keyword>
<evidence type="ECO:0000313" key="8">
    <source>
        <dbReference type="Proteomes" id="UP000078368"/>
    </source>
</evidence>
<evidence type="ECO:0000256" key="4">
    <source>
        <dbReference type="PROSITE-ProRule" id="PRU00335"/>
    </source>
</evidence>
<protein>
    <recommendedName>
        <fullName evidence="6">HTH tetR-type domain-containing protein</fullName>
    </recommendedName>
</protein>
<dbReference type="PANTHER" id="PTHR30055:SF234">
    <property type="entry name" value="HTH-TYPE TRANSCRIPTIONAL REGULATOR BETI"/>
    <property type="match status" value="1"/>
</dbReference>
<name>A0A179B5Y1_9ACTO</name>
<dbReference type="PANTHER" id="PTHR30055">
    <property type="entry name" value="HTH-TYPE TRANSCRIPTIONAL REGULATOR RUTR"/>
    <property type="match status" value="1"/>
</dbReference>
<feature type="domain" description="HTH tetR-type" evidence="6">
    <location>
        <begin position="2"/>
        <end position="62"/>
    </location>
</feature>
<dbReference type="RefSeq" id="WP_064231452.1">
    <property type="nucleotide sequence ID" value="NZ_LVZK01000001.1"/>
</dbReference>
<dbReference type="Gene3D" id="1.10.357.10">
    <property type="entry name" value="Tetracycline Repressor, domain 2"/>
    <property type="match status" value="1"/>
</dbReference>
<dbReference type="PRINTS" id="PR00455">
    <property type="entry name" value="HTHTETR"/>
</dbReference>
<feature type="compositionally biased region" description="Basic and acidic residues" evidence="5">
    <location>
        <begin position="241"/>
        <end position="259"/>
    </location>
</feature>
<comment type="caution">
    <text evidence="7">The sequence shown here is derived from an EMBL/GenBank/DDBJ whole genome shotgun (WGS) entry which is preliminary data.</text>
</comment>
<evidence type="ECO:0000256" key="1">
    <source>
        <dbReference type="ARBA" id="ARBA00023015"/>
    </source>
</evidence>
<keyword evidence="8" id="KW-1185">Reference proteome</keyword>
<reference evidence="7 8" key="1">
    <citation type="submission" date="2016-04" db="EMBL/GenBank/DDBJ databases">
        <title>Peptidophaga gingivicola gen. nov., sp. nov., isolated from human subgingival plaque.</title>
        <authorList>
            <person name="Beall C.J."/>
            <person name="Mokrzan E.M."/>
            <person name="Griffen A.L."/>
            <person name="Leys E.J."/>
        </authorList>
    </citation>
    <scope>NUCLEOTIDE SEQUENCE [LARGE SCALE GENOMIC DNA]</scope>
    <source>
        <strain evidence="7 8">BA112</strain>
    </source>
</reference>
<dbReference type="InterPro" id="IPR001647">
    <property type="entry name" value="HTH_TetR"/>
</dbReference>
<keyword evidence="1" id="KW-0805">Transcription regulation</keyword>
<dbReference type="EMBL" id="LVZK01000001">
    <property type="protein sequence ID" value="OAP86785.1"/>
    <property type="molecule type" value="Genomic_DNA"/>
</dbReference>
<dbReference type="GO" id="GO:0003700">
    <property type="term" value="F:DNA-binding transcription factor activity"/>
    <property type="evidence" value="ECO:0007669"/>
    <property type="project" value="TreeGrafter"/>
</dbReference>
<keyword evidence="2 4" id="KW-0238">DNA-binding</keyword>
<dbReference type="InterPro" id="IPR050109">
    <property type="entry name" value="HTH-type_TetR-like_transc_reg"/>
</dbReference>
<evidence type="ECO:0000256" key="5">
    <source>
        <dbReference type="SAM" id="MobiDB-lite"/>
    </source>
</evidence>
<dbReference type="GO" id="GO:0000976">
    <property type="term" value="F:transcription cis-regulatory region binding"/>
    <property type="evidence" value="ECO:0007669"/>
    <property type="project" value="TreeGrafter"/>
</dbReference>
<evidence type="ECO:0000256" key="3">
    <source>
        <dbReference type="ARBA" id="ARBA00023163"/>
    </source>
</evidence>
<feature type="region of interest" description="Disordered" evidence="5">
    <location>
        <begin position="218"/>
        <end position="271"/>
    </location>
</feature>
<dbReference type="SUPFAM" id="SSF46689">
    <property type="entry name" value="Homeodomain-like"/>
    <property type="match status" value="1"/>
</dbReference>
<proteinExistence type="predicted"/>
<accession>A0A179B5Y1</accession>
<feature type="DNA-binding region" description="H-T-H motif" evidence="4">
    <location>
        <begin position="25"/>
        <end position="44"/>
    </location>
</feature>
<gene>
    <name evidence="7" type="ORF">A4H34_06665</name>
</gene>
<feature type="compositionally biased region" description="Polar residues" evidence="5">
    <location>
        <begin position="260"/>
        <end position="271"/>
    </location>
</feature>
<sequence>MTPTKEKILRESLALFSERGYSAVRVADIAVAVGVKPPSLYKHYAGKQAIFDACAEFFSERVAEVGVAIGLPGSTGAEVSYADVDVEGIVGFATQLFVFYLQDDVAAGFRRMLTLERHREPKLNREFERLFVDGAIEHEERVFAELIGAGLIERRDPHILALRFYTPIFYLLQKYDMRPSEVKTAKEELRMIVEEFCFTYMQSPGARGVTGDLGERMEHARDPAGRKADTRKSDGPTTHARKLDATKQDKDSHTPKTDAQKLNAQQGDGKP</sequence>
<dbReference type="Pfam" id="PF00440">
    <property type="entry name" value="TetR_N"/>
    <property type="match status" value="1"/>
</dbReference>
<dbReference type="PROSITE" id="PS50977">
    <property type="entry name" value="HTH_TETR_2"/>
    <property type="match status" value="1"/>
</dbReference>
<dbReference type="Proteomes" id="UP000078368">
    <property type="component" value="Unassembled WGS sequence"/>
</dbReference>
<dbReference type="InterPro" id="IPR009057">
    <property type="entry name" value="Homeodomain-like_sf"/>
</dbReference>
<dbReference type="OrthoDB" id="3190535at2"/>
<evidence type="ECO:0000313" key="7">
    <source>
        <dbReference type="EMBL" id="OAP86785.1"/>
    </source>
</evidence>
<organism evidence="7 8">
    <name type="scientific">Peptidiphaga gingivicola</name>
    <dbReference type="NCBI Taxonomy" id="2741497"/>
    <lineage>
        <taxon>Bacteria</taxon>
        <taxon>Bacillati</taxon>
        <taxon>Actinomycetota</taxon>
        <taxon>Actinomycetes</taxon>
        <taxon>Actinomycetales</taxon>
        <taxon>Actinomycetaceae</taxon>
        <taxon>Peptidiphaga</taxon>
    </lineage>
</organism>
<evidence type="ECO:0000259" key="6">
    <source>
        <dbReference type="PROSITE" id="PS50977"/>
    </source>
</evidence>
<dbReference type="STRING" id="1823756.A4H34_06665"/>
<feature type="compositionally biased region" description="Basic and acidic residues" evidence="5">
    <location>
        <begin position="218"/>
        <end position="234"/>
    </location>
</feature>